<dbReference type="PRINTS" id="PR00605">
    <property type="entry name" value="CYTCHROMECIC"/>
</dbReference>
<keyword evidence="4" id="KW-0679">Respiratory chain</keyword>
<dbReference type="SUPFAM" id="SSF46626">
    <property type="entry name" value="Cytochrome c"/>
    <property type="match status" value="1"/>
</dbReference>
<keyword evidence="5 8" id="KW-0479">Metal-binding</keyword>
<name>A0AAW9RTQ3_9HYPH</name>
<evidence type="ECO:0000313" key="12">
    <source>
        <dbReference type="Proteomes" id="UP001378188"/>
    </source>
</evidence>
<dbReference type="RefSeq" id="WP_340331326.1">
    <property type="nucleotide sequence ID" value="NZ_JAZHOF010000008.1"/>
</dbReference>
<dbReference type="EMBL" id="JAZHOF010000008">
    <property type="protein sequence ID" value="MEJ8573622.1"/>
    <property type="molecule type" value="Genomic_DNA"/>
</dbReference>
<dbReference type="Pfam" id="PF13442">
    <property type="entry name" value="Cytochrome_CBB3"/>
    <property type="match status" value="1"/>
</dbReference>
<dbReference type="AlphaFoldDB" id="A0AAW9RTQ3"/>
<accession>A0AAW9RTQ3</accession>
<dbReference type="InterPro" id="IPR036909">
    <property type="entry name" value="Cyt_c-like_dom_sf"/>
</dbReference>
<dbReference type="InterPro" id="IPR009056">
    <property type="entry name" value="Cyt_c-like_dom"/>
</dbReference>
<dbReference type="GO" id="GO:0009055">
    <property type="term" value="F:electron transfer activity"/>
    <property type="evidence" value="ECO:0007669"/>
    <property type="project" value="InterPro"/>
</dbReference>
<evidence type="ECO:0000259" key="10">
    <source>
        <dbReference type="PROSITE" id="PS51007"/>
    </source>
</evidence>
<dbReference type="PROSITE" id="PS51007">
    <property type="entry name" value="CYTC"/>
    <property type="match status" value="1"/>
</dbReference>
<evidence type="ECO:0000256" key="6">
    <source>
        <dbReference type="ARBA" id="ARBA00022982"/>
    </source>
</evidence>
<keyword evidence="6" id="KW-0249">Electron transport</keyword>
<evidence type="ECO:0000256" key="4">
    <source>
        <dbReference type="ARBA" id="ARBA00022660"/>
    </source>
</evidence>
<dbReference type="InterPro" id="IPR008168">
    <property type="entry name" value="Cyt_C_IC"/>
</dbReference>
<comment type="cofactor">
    <cofactor evidence="1">
        <name>heme c</name>
        <dbReference type="ChEBI" id="CHEBI:61717"/>
    </cofactor>
</comment>
<evidence type="ECO:0000256" key="3">
    <source>
        <dbReference type="ARBA" id="ARBA00022617"/>
    </source>
</evidence>
<feature type="region of interest" description="Disordered" evidence="9">
    <location>
        <begin position="59"/>
        <end position="85"/>
    </location>
</feature>
<evidence type="ECO:0000256" key="2">
    <source>
        <dbReference type="ARBA" id="ARBA00022448"/>
    </source>
</evidence>
<keyword evidence="2" id="KW-0813">Transport</keyword>
<dbReference type="GO" id="GO:0020037">
    <property type="term" value="F:heme binding"/>
    <property type="evidence" value="ECO:0007669"/>
    <property type="project" value="InterPro"/>
</dbReference>
<comment type="caution">
    <text evidence="11">The sequence shown here is derived from an EMBL/GenBank/DDBJ whole genome shotgun (WGS) entry which is preliminary data.</text>
</comment>
<dbReference type="PANTHER" id="PTHR35008:SF4">
    <property type="entry name" value="BLL4482 PROTEIN"/>
    <property type="match status" value="1"/>
</dbReference>
<reference evidence="11 12" key="1">
    <citation type="submission" date="2024-02" db="EMBL/GenBank/DDBJ databases">
        <title>Genome analysis and characterization of Microbaculum marinisediminis sp. nov., isolated from marine sediment.</title>
        <authorList>
            <person name="Du Z.-J."/>
            <person name="Ye Y.-Q."/>
            <person name="Zhang Z.-R."/>
            <person name="Yuan S.-M."/>
            <person name="Zhang X.-Y."/>
        </authorList>
    </citation>
    <scope>NUCLEOTIDE SEQUENCE [LARGE SCALE GENOMIC DNA]</scope>
    <source>
        <strain evidence="11 12">SDUM1044001</strain>
    </source>
</reference>
<feature type="domain" description="Cytochrome c" evidence="10">
    <location>
        <begin position="39"/>
        <end position="138"/>
    </location>
</feature>
<evidence type="ECO:0000256" key="7">
    <source>
        <dbReference type="ARBA" id="ARBA00023004"/>
    </source>
</evidence>
<evidence type="ECO:0000313" key="11">
    <source>
        <dbReference type="EMBL" id="MEJ8573622.1"/>
    </source>
</evidence>
<gene>
    <name evidence="11" type="ORF">V3328_19180</name>
</gene>
<dbReference type="Gene3D" id="1.10.760.10">
    <property type="entry name" value="Cytochrome c-like domain"/>
    <property type="match status" value="1"/>
</dbReference>
<sequence>MTQRIVAALLVLVVGAGAIYLFMPDRKGAGIVIDPTDRAMVALGGEIYASQCAACHGAGGEGQPGWQTQNTEQNPLAPPHDGTGHTWQHPDDALFELTKSGLSTIACRTLDSDAMPKFGEILSDDQIYAVLSYIKSKWPPDILRQNVEINEIYGFQHE</sequence>
<evidence type="ECO:0000256" key="8">
    <source>
        <dbReference type="PROSITE-ProRule" id="PRU00433"/>
    </source>
</evidence>
<keyword evidence="3 8" id="KW-0349">Heme</keyword>
<evidence type="ECO:0000256" key="5">
    <source>
        <dbReference type="ARBA" id="ARBA00022723"/>
    </source>
</evidence>
<dbReference type="Proteomes" id="UP001378188">
    <property type="component" value="Unassembled WGS sequence"/>
</dbReference>
<organism evidence="11 12">
    <name type="scientific">Microbaculum marinum</name>
    <dbReference type="NCBI Taxonomy" id="1764581"/>
    <lineage>
        <taxon>Bacteria</taxon>
        <taxon>Pseudomonadati</taxon>
        <taxon>Pseudomonadota</taxon>
        <taxon>Alphaproteobacteria</taxon>
        <taxon>Hyphomicrobiales</taxon>
        <taxon>Tepidamorphaceae</taxon>
        <taxon>Microbaculum</taxon>
    </lineage>
</organism>
<keyword evidence="7 8" id="KW-0408">Iron</keyword>
<keyword evidence="12" id="KW-1185">Reference proteome</keyword>
<dbReference type="PANTHER" id="PTHR35008">
    <property type="entry name" value="BLL4482 PROTEIN-RELATED"/>
    <property type="match status" value="1"/>
</dbReference>
<protein>
    <submittedName>
        <fullName evidence="11">C-type cytochrome</fullName>
    </submittedName>
</protein>
<proteinExistence type="predicted"/>
<dbReference type="InterPro" id="IPR051459">
    <property type="entry name" value="Cytochrome_c-type_DH"/>
</dbReference>
<evidence type="ECO:0000256" key="9">
    <source>
        <dbReference type="SAM" id="MobiDB-lite"/>
    </source>
</evidence>
<dbReference type="GO" id="GO:0005506">
    <property type="term" value="F:iron ion binding"/>
    <property type="evidence" value="ECO:0007669"/>
    <property type="project" value="InterPro"/>
</dbReference>
<evidence type="ECO:0000256" key="1">
    <source>
        <dbReference type="ARBA" id="ARBA00001926"/>
    </source>
</evidence>
<feature type="compositionally biased region" description="Polar residues" evidence="9">
    <location>
        <begin position="65"/>
        <end position="74"/>
    </location>
</feature>